<dbReference type="InterPro" id="IPR002347">
    <property type="entry name" value="SDR_fam"/>
</dbReference>
<dbReference type="OrthoDB" id="1274115at2759"/>
<dbReference type="Proteomes" id="UP000292957">
    <property type="component" value="Unassembled WGS sequence"/>
</dbReference>
<comment type="similarity">
    <text evidence="1 3">Belongs to the short-chain dehydrogenases/reductases (SDR) family.</text>
</comment>
<accession>A0A4Q9MEM3</accession>
<sequence length="235" mass="25658">MPLCWKKTAPPSGSQYPAERILVLPLDVTQPHQVADAFAKAKERSGRMDIVVNNAGIADTGKLEGMEDSKARGLLETNFWGAVSVTKEALKCFRETNPRGIGGRLLKISSYLGLVGLPALPFYCAAKFALEGATEALAAELDPDWNIKATWSPEHPAYSNPALPASHARKVGWDNVVAWKDMRRSAELFYKIASDPNPPLHFVVGKDAIEATRKKITALAADIDLYEAWSNGLEQ</sequence>
<reference evidence="4" key="1">
    <citation type="submission" date="2019-01" db="EMBL/GenBank/DDBJ databases">
        <title>Draft genome sequences of three monokaryotic isolates of the white-rot basidiomycete fungus Dichomitus squalens.</title>
        <authorList>
            <consortium name="DOE Joint Genome Institute"/>
            <person name="Lopez S.C."/>
            <person name="Andreopoulos B."/>
            <person name="Pangilinan J."/>
            <person name="Lipzen A."/>
            <person name="Riley R."/>
            <person name="Ahrendt S."/>
            <person name="Ng V."/>
            <person name="Barry K."/>
            <person name="Daum C."/>
            <person name="Grigoriev I.V."/>
            <person name="Hilden K.S."/>
            <person name="Makela M.R."/>
            <person name="de Vries R.P."/>
        </authorList>
    </citation>
    <scope>NUCLEOTIDE SEQUENCE [LARGE SCALE GENOMIC DNA]</scope>
    <source>
        <strain evidence="4">OM18370.1</strain>
    </source>
</reference>
<name>A0A4Q9MEM3_9APHY</name>
<dbReference type="Gene3D" id="3.40.50.720">
    <property type="entry name" value="NAD(P)-binding Rossmann-like Domain"/>
    <property type="match status" value="1"/>
</dbReference>
<dbReference type="InterPro" id="IPR051911">
    <property type="entry name" value="SDR_oxidoreductase"/>
</dbReference>
<dbReference type="InterPro" id="IPR036291">
    <property type="entry name" value="NAD(P)-bd_dom_sf"/>
</dbReference>
<dbReference type="PANTHER" id="PTHR43976">
    <property type="entry name" value="SHORT CHAIN DEHYDROGENASE"/>
    <property type="match status" value="1"/>
</dbReference>
<dbReference type="Pfam" id="PF00106">
    <property type="entry name" value="adh_short"/>
    <property type="match status" value="1"/>
</dbReference>
<keyword evidence="2" id="KW-0560">Oxidoreductase</keyword>
<dbReference type="AlphaFoldDB" id="A0A4Q9MEM3"/>
<gene>
    <name evidence="4" type="ORF">BD311DRAFT_670403</name>
</gene>
<dbReference type="GO" id="GO:0016491">
    <property type="term" value="F:oxidoreductase activity"/>
    <property type="evidence" value="ECO:0007669"/>
    <property type="project" value="UniProtKB-KW"/>
</dbReference>
<evidence type="ECO:0000256" key="3">
    <source>
        <dbReference type="RuleBase" id="RU000363"/>
    </source>
</evidence>
<dbReference type="PRINTS" id="PR00080">
    <property type="entry name" value="SDRFAMILY"/>
</dbReference>
<proteinExistence type="inferred from homology"/>
<dbReference type="PANTHER" id="PTHR43976:SF16">
    <property type="entry name" value="SHORT-CHAIN DEHYDROGENASE_REDUCTASE FAMILY PROTEIN"/>
    <property type="match status" value="1"/>
</dbReference>
<evidence type="ECO:0000313" key="4">
    <source>
        <dbReference type="EMBL" id="TBU25097.1"/>
    </source>
</evidence>
<organism evidence="4">
    <name type="scientific">Dichomitus squalens</name>
    <dbReference type="NCBI Taxonomy" id="114155"/>
    <lineage>
        <taxon>Eukaryota</taxon>
        <taxon>Fungi</taxon>
        <taxon>Dikarya</taxon>
        <taxon>Basidiomycota</taxon>
        <taxon>Agaricomycotina</taxon>
        <taxon>Agaricomycetes</taxon>
        <taxon>Polyporales</taxon>
        <taxon>Polyporaceae</taxon>
        <taxon>Dichomitus</taxon>
    </lineage>
</organism>
<dbReference type="SUPFAM" id="SSF51735">
    <property type="entry name" value="NAD(P)-binding Rossmann-fold domains"/>
    <property type="match status" value="1"/>
</dbReference>
<dbReference type="PRINTS" id="PR00081">
    <property type="entry name" value="GDHRDH"/>
</dbReference>
<evidence type="ECO:0000256" key="1">
    <source>
        <dbReference type="ARBA" id="ARBA00006484"/>
    </source>
</evidence>
<evidence type="ECO:0000256" key="2">
    <source>
        <dbReference type="ARBA" id="ARBA00023002"/>
    </source>
</evidence>
<protein>
    <submittedName>
        <fullName evidence="4">NAD(P)-binding protein</fullName>
    </submittedName>
</protein>
<dbReference type="EMBL" id="ML143467">
    <property type="protein sequence ID" value="TBU25097.1"/>
    <property type="molecule type" value="Genomic_DNA"/>
</dbReference>